<proteinExistence type="predicted"/>
<dbReference type="PANTHER" id="PTHR45566">
    <property type="entry name" value="HTH-TYPE TRANSCRIPTIONAL REGULATOR YHJB-RELATED"/>
    <property type="match status" value="1"/>
</dbReference>
<dbReference type="SUPFAM" id="SSF52172">
    <property type="entry name" value="CheY-like"/>
    <property type="match status" value="1"/>
</dbReference>
<evidence type="ECO:0000259" key="4">
    <source>
        <dbReference type="PROSITE" id="PS50110"/>
    </source>
</evidence>
<dbReference type="PANTHER" id="PTHR45566:SF1">
    <property type="entry name" value="HTH-TYPE TRANSCRIPTIONAL REGULATOR YHJB-RELATED"/>
    <property type="match status" value="1"/>
</dbReference>
<dbReference type="InterPro" id="IPR001789">
    <property type="entry name" value="Sig_transdc_resp-reg_receiver"/>
</dbReference>
<dbReference type="InterPro" id="IPR016032">
    <property type="entry name" value="Sig_transdc_resp-reg_C-effctor"/>
</dbReference>
<evidence type="ECO:0000256" key="1">
    <source>
        <dbReference type="ARBA" id="ARBA00023125"/>
    </source>
</evidence>
<dbReference type="RefSeq" id="WP_220810051.1">
    <property type="nucleotide sequence ID" value="NZ_BPMK01000019.1"/>
</dbReference>
<evidence type="ECO:0000313" key="6">
    <source>
        <dbReference type="Proteomes" id="UP000887222"/>
    </source>
</evidence>
<dbReference type="Gene3D" id="1.10.10.10">
    <property type="entry name" value="Winged helix-like DNA-binding domain superfamily/Winged helix DNA-binding domain"/>
    <property type="match status" value="1"/>
</dbReference>
<dbReference type="Pfam" id="PF00072">
    <property type="entry name" value="Response_reg"/>
    <property type="match status" value="1"/>
</dbReference>
<dbReference type="SUPFAM" id="SSF46894">
    <property type="entry name" value="C-terminal effector domain of the bipartite response regulators"/>
    <property type="match status" value="1"/>
</dbReference>
<keyword evidence="1 5" id="KW-0238">DNA-binding</keyword>
<dbReference type="PROSITE" id="PS50110">
    <property type="entry name" value="RESPONSE_REGULATORY"/>
    <property type="match status" value="1"/>
</dbReference>
<dbReference type="EMBL" id="BPMK01000019">
    <property type="protein sequence ID" value="GIZ53635.1"/>
    <property type="molecule type" value="Genomic_DNA"/>
</dbReference>
<dbReference type="Proteomes" id="UP000887222">
    <property type="component" value="Unassembled WGS sequence"/>
</dbReference>
<dbReference type="CDD" id="cd06170">
    <property type="entry name" value="LuxR_C_like"/>
    <property type="match status" value="1"/>
</dbReference>
<dbReference type="SMART" id="SM00421">
    <property type="entry name" value="HTH_LUXR"/>
    <property type="match status" value="1"/>
</dbReference>
<dbReference type="InterPro" id="IPR036388">
    <property type="entry name" value="WH-like_DNA-bd_sf"/>
</dbReference>
<evidence type="ECO:0000313" key="5">
    <source>
        <dbReference type="EMBL" id="GIZ53635.1"/>
    </source>
</evidence>
<dbReference type="Gene3D" id="3.40.50.2300">
    <property type="match status" value="1"/>
</dbReference>
<dbReference type="Pfam" id="PF00196">
    <property type="entry name" value="GerE"/>
    <property type="match status" value="1"/>
</dbReference>
<dbReference type="GO" id="GO:0003677">
    <property type="term" value="F:DNA binding"/>
    <property type="evidence" value="ECO:0007669"/>
    <property type="project" value="UniProtKB-KW"/>
</dbReference>
<feature type="domain" description="HTH luxR-type" evidence="3">
    <location>
        <begin position="137"/>
        <end position="202"/>
    </location>
</feature>
<dbReference type="PRINTS" id="PR00038">
    <property type="entry name" value="HTHLUXR"/>
</dbReference>
<comment type="caution">
    <text evidence="2">Lacks conserved residue(s) required for the propagation of feature annotation.</text>
</comment>
<organism evidence="5 6">
    <name type="scientific">Noviherbaspirillum aridicola</name>
    <dbReference type="NCBI Taxonomy" id="2849687"/>
    <lineage>
        <taxon>Bacteria</taxon>
        <taxon>Pseudomonadati</taxon>
        <taxon>Pseudomonadota</taxon>
        <taxon>Betaproteobacteria</taxon>
        <taxon>Burkholderiales</taxon>
        <taxon>Oxalobacteraceae</taxon>
        <taxon>Noviherbaspirillum</taxon>
    </lineage>
</organism>
<name>A0ABQ4QA35_9BURK</name>
<dbReference type="InterPro" id="IPR051015">
    <property type="entry name" value="EvgA-like"/>
</dbReference>
<evidence type="ECO:0000256" key="2">
    <source>
        <dbReference type="PROSITE-ProRule" id="PRU00169"/>
    </source>
</evidence>
<dbReference type="InterPro" id="IPR011006">
    <property type="entry name" value="CheY-like_superfamily"/>
</dbReference>
<dbReference type="InterPro" id="IPR000792">
    <property type="entry name" value="Tscrpt_reg_LuxR_C"/>
</dbReference>
<accession>A0ABQ4QA35</accession>
<protein>
    <submittedName>
        <fullName evidence="5">DNA-binding response regulator</fullName>
    </submittedName>
</protein>
<dbReference type="PROSITE" id="PS50043">
    <property type="entry name" value="HTH_LUXR_2"/>
    <property type="match status" value="1"/>
</dbReference>
<keyword evidence="6" id="KW-1185">Reference proteome</keyword>
<sequence length="209" mass="23171">MQSGSDSKRVLIIEDQPLIAFAMQRLMHRIDGAIAMTTCGCAGSALRALRQREDWHRVFLAPDMPGAEGMSLVRRLCDLDFAGRCTLVAQSANPAWIHEARASGLLGYILCSVPVERFESDLRAVLEGRRVFPPAHMPPALIRLTPRQQEVLALLRRGCSSKEIAARLKISEGTVNNHVASLIRQFGVSNRTQAIARAIELGYLRWQSN</sequence>
<gene>
    <name evidence="5" type="primary">tcsR</name>
    <name evidence="5" type="ORF">NCCP691_36490</name>
</gene>
<comment type="caution">
    <text evidence="5">The sequence shown here is derived from an EMBL/GenBank/DDBJ whole genome shotgun (WGS) entry which is preliminary data.</text>
</comment>
<feature type="domain" description="Response regulatory" evidence="4">
    <location>
        <begin position="9"/>
        <end position="126"/>
    </location>
</feature>
<reference evidence="5 6" key="1">
    <citation type="journal article" date="2022" name="Int. J. Syst. Evol. Microbiol.">
        <title>Noviherbaspirillum aridicola sp. nov., isolated from an arid soil in Pakistan.</title>
        <authorList>
            <person name="Khan I.U."/>
            <person name="Saqib M."/>
            <person name="Amin A."/>
            <person name="Hussain F."/>
            <person name="Li L."/>
            <person name="Liu Y.H."/>
            <person name="Fang B.Z."/>
            <person name="Ahmed I."/>
            <person name="Li W.J."/>
        </authorList>
    </citation>
    <scope>NUCLEOTIDE SEQUENCE [LARGE SCALE GENOMIC DNA]</scope>
    <source>
        <strain evidence="5 6">NCCP-691</strain>
    </source>
</reference>
<evidence type="ECO:0000259" key="3">
    <source>
        <dbReference type="PROSITE" id="PS50043"/>
    </source>
</evidence>